<sequence length="61" mass="7161">MNNKDEQGNNQTSGWGIDTLRFLFEEQKIKAIRHQGGIPISFCILHMNKSRSYFISYKIQQ</sequence>
<organism evidence="1 2">
    <name type="scientific">Xenorhabdus anantnagensis</name>
    <dbReference type="NCBI Taxonomy" id="3025875"/>
    <lineage>
        <taxon>Bacteria</taxon>
        <taxon>Pseudomonadati</taxon>
        <taxon>Pseudomonadota</taxon>
        <taxon>Gammaproteobacteria</taxon>
        <taxon>Enterobacterales</taxon>
        <taxon>Morganellaceae</taxon>
        <taxon>Xenorhabdus</taxon>
    </lineage>
</organism>
<dbReference type="EMBL" id="JAQRFN010000011">
    <property type="protein sequence ID" value="MDC9597305.1"/>
    <property type="molecule type" value="Genomic_DNA"/>
</dbReference>
<dbReference type="Proteomes" id="UP001220225">
    <property type="component" value="Unassembled WGS sequence"/>
</dbReference>
<reference evidence="1 2" key="1">
    <citation type="submission" date="2023-02" db="EMBL/GenBank/DDBJ databases">
        <title>Entomopathogenic bacteria.</title>
        <authorList>
            <person name="Machado R.A."/>
        </authorList>
    </citation>
    <scope>NUCLEOTIDE SEQUENCE [LARGE SCALE GENOMIC DNA]</scope>
    <source>
        <strain evidence="1 2">XENO-2</strain>
    </source>
</reference>
<evidence type="ECO:0000313" key="1">
    <source>
        <dbReference type="EMBL" id="MDC9597305.1"/>
    </source>
</evidence>
<proteinExistence type="predicted"/>
<evidence type="ECO:0000313" key="2">
    <source>
        <dbReference type="Proteomes" id="UP001220225"/>
    </source>
</evidence>
<dbReference type="RefSeq" id="WP_273575870.1">
    <property type="nucleotide sequence ID" value="NZ_JAQRFN010000011.1"/>
</dbReference>
<name>A0ABT5LWD2_9GAMM</name>
<accession>A0ABT5LWD2</accession>
<keyword evidence="2" id="KW-1185">Reference proteome</keyword>
<protein>
    <submittedName>
        <fullName evidence="1">Uncharacterized protein</fullName>
    </submittedName>
</protein>
<comment type="caution">
    <text evidence="1">The sequence shown here is derived from an EMBL/GenBank/DDBJ whole genome shotgun (WGS) entry which is preliminary data.</text>
</comment>
<gene>
    <name evidence="1" type="ORF">PSI14_10685</name>
</gene>